<reference evidence="1" key="1">
    <citation type="submission" date="2020-10" db="EMBL/GenBank/DDBJ databases">
        <authorList>
            <person name="Gilroy R."/>
        </authorList>
    </citation>
    <scope>NUCLEOTIDE SEQUENCE</scope>
    <source>
        <strain evidence="1">CHK187-14744</strain>
    </source>
</reference>
<dbReference type="Proteomes" id="UP000824164">
    <property type="component" value="Unassembled WGS sequence"/>
</dbReference>
<protein>
    <submittedName>
        <fullName evidence="1">HAD hydrolase family protein</fullName>
    </submittedName>
</protein>
<comment type="caution">
    <text evidence="1">The sequence shown here is derived from an EMBL/GenBank/DDBJ whole genome shotgun (WGS) entry which is preliminary data.</text>
</comment>
<sequence>MDVGVNQRSTLTPAENGHHLFICTGRPRCMVEESQLPGTFEGIICAAGAYVEYQGKVIKALKMPVEKLDREHIVYSVQCTDHILYMKNHLQEIGNASLSGRELTAEQIEMLEKALKIVEDYQNIPDGEKVMYYNSKLSPEQLEERLGPDYHVTLPRIM</sequence>
<accession>A0A9D1HHV1</accession>
<evidence type="ECO:0000313" key="1">
    <source>
        <dbReference type="EMBL" id="HIU02437.1"/>
    </source>
</evidence>
<dbReference type="InterPro" id="IPR036412">
    <property type="entry name" value="HAD-like_sf"/>
</dbReference>
<dbReference type="SUPFAM" id="SSF56784">
    <property type="entry name" value="HAD-like"/>
    <property type="match status" value="1"/>
</dbReference>
<dbReference type="AlphaFoldDB" id="A0A9D1HHV1"/>
<organism evidence="1 2">
    <name type="scientific">Candidatus Onthocola gallistercoris</name>
    <dbReference type="NCBI Taxonomy" id="2840876"/>
    <lineage>
        <taxon>Bacteria</taxon>
        <taxon>Bacillati</taxon>
        <taxon>Bacillota</taxon>
        <taxon>Bacilli</taxon>
        <taxon>Candidatus Onthocola</taxon>
    </lineage>
</organism>
<name>A0A9D1HHV1_9FIRM</name>
<keyword evidence="1" id="KW-0378">Hydrolase</keyword>
<dbReference type="Pfam" id="PF08282">
    <property type="entry name" value="Hydrolase_3"/>
    <property type="match status" value="1"/>
</dbReference>
<evidence type="ECO:0000313" key="2">
    <source>
        <dbReference type="Proteomes" id="UP000824164"/>
    </source>
</evidence>
<dbReference type="InterPro" id="IPR023214">
    <property type="entry name" value="HAD_sf"/>
</dbReference>
<proteinExistence type="predicted"/>
<dbReference type="Gene3D" id="3.30.1240.10">
    <property type="match status" value="1"/>
</dbReference>
<gene>
    <name evidence="1" type="ORF">IAB63_04210</name>
</gene>
<dbReference type="Gene3D" id="3.40.50.1000">
    <property type="entry name" value="HAD superfamily/HAD-like"/>
    <property type="match status" value="1"/>
</dbReference>
<reference evidence="1" key="2">
    <citation type="journal article" date="2021" name="PeerJ">
        <title>Extensive microbial diversity within the chicken gut microbiome revealed by metagenomics and culture.</title>
        <authorList>
            <person name="Gilroy R."/>
            <person name="Ravi A."/>
            <person name="Getino M."/>
            <person name="Pursley I."/>
            <person name="Horton D.L."/>
            <person name="Alikhan N.F."/>
            <person name="Baker D."/>
            <person name="Gharbi K."/>
            <person name="Hall N."/>
            <person name="Watson M."/>
            <person name="Adriaenssens E.M."/>
            <person name="Foster-Nyarko E."/>
            <person name="Jarju S."/>
            <person name="Secka A."/>
            <person name="Antonio M."/>
            <person name="Oren A."/>
            <person name="Chaudhuri R.R."/>
            <person name="La Ragione R."/>
            <person name="Hildebrand F."/>
            <person name="Pallen M.J."/>
        </authorList>
    </citation>
    <scope>NUCLEOTIDE SEQUENCE</scope>
    <source>
        <strain evidence="1">CHK187-14744</strain>
    </source>
</reference>
<dbReference type="EMBL" id="DVLT01000030">
    <property type="protein sequence ID" value="HIU02437.1"/>
    <property type="molecule type" value="Genomic_DNA"/>
</dbReference>
<dbReference type="GO" id="GO:0016787">
    <property type="term" value="F:hydrolase activity"/>
    <property type="evidence" value="ECO:0007669"/>
    <property type="project" value="UniProtKB-KW"/>
</dbReference>